<dbReference type="Proteomes" id="UP000594468">
    <property type="component" value="Chromosome"/>
</dbReference>
<organism evidence="1 2">
    <name type="scientific">Phototrophicus methaneseepsis</name>
    <dbReference type="NCBI Taxonomy" id="2710758"/>
    <lineage>
        <taxon>Bacteria</taxon>
        <taxon>Bacillati</taxon>
        <taxon>Chloroflexota</taxon>
        <taxon>Candidatus Thermofontia</taxon>
        <taxon>Phototrophicales</taxon>
        <taxon>Phototrophicaceae</taxon>
        <taxon>Phototrophicus</taxon>
    </lineage>
</organism>
<accession>A0A7S8ECN9</accession>
<proteinExistence type="predicted"/>
<dbReference type="RefSeq" id="WP_195172610.1">
    <property type="nucleotide sequence ID" value="NZ_CP062983.1"/>
</dbReference>
<sequence>MFDDIEKVPWERYAGMPDAPKYIRNLISEDPKKRDIAYDQLISNYVYENLLFSHHLITYMIRIIEQENTIADVALILQFLIYMHQVAPGWMGKYPPDPAMPSIILEQIESSLSIYERYLDSTDDETKEVAQELVQEIKDSL</sequence>
<dbReference type="AlphaFoldDB" id="A0A7S8ECN9"/>
<evidence type="ECO:0000313" key="1">
    <source>
        <dbReference type="EMBL" id="QPC84547.1"/>
    </source>
</evidence>
<protein>
    <submittedName>
        <fullName evidence="1">Uncharacterized protein</fullName>
    </submittedName>
</protein>
<dbReference type="EMBL" id="CP062983">
    <property type="protein sequence ID" value="QPC84547.1"/>
    <property type="molecule type" value="Genomic_DNA"/>
</dbReference>
<evidence type="ECO:0000313" key="2">
    <source>
        <dbReference type="Proteomes" id="UP000594468"/>
    </source>
</evidence>
<name>A0A7S8ECN9_9CHLR</name>
<gene>
    <name evidence="1" type="ORF">G4Y79_09275</name>
</gene>
<keyword evidence="2" id="KW-1185">Reference proteome</keyword>
<dbReference type="KEGG" id="pmet:G4Y79_09275"/>
<reference evidence="1 2" key="1">
    <citation type="submission" date="2020-02" db="EMBL/GenBank/DDBJ databases">
        <authorList>
            <person name="Zheng R.K."/>
            <person name="Sun C.M."/>
        </authorList>
    </citation>
    <scope>NUCLEOTIDE SEQUENCE [LARGE SCALE GENOMIC DNA]</scope>
    <source>
        <strain evidence="2">rifampicinis</strain>
    </source>
</reference>